<evidence type="ECO:0000313" key="1">
    <source>
        <dbReference type="EnsemblPlants" id="QL10p004104:mrna:CDS:1"/>
    </source>
</evidence>
<dbReference type="AlphaFoldDB" id="A0A7N2MMX0"/>
<name>A0A7N2MMX0_QUELO</name>
<organism evidence="1 2">
    <name type="scientific">Quercus lobata</name>
    <name type="common">Valley oak</name>
    <dbReference type="NCBI Taxonomy" id="97700"/>
    <lineage>
        <taxon>Eukaryota</taxon>
        <taxon>Viridiplantae</taxon>
        <taxon>Streptophyta</taxon>
        <taxon>Embryophyta</taxon>
        <taxon>Tracheophyta</taxon>
        <taxon>Spermatophyta</taxon>
        <taxon>Magnoliopsida</taxon>
        <taxon>eudicotyledons</taxon>
        <taxon>Gunneridae</taxon>
        <taxon>Pentapetalae</taxon>
        <taxon>rosids</taxon>
        <taxon>fabids</taxon>
        <taxon>Fagales</taxon>
        <taxon>Fagaceae</taxon>
        <taxon>Quercus</taxon>
    </lineage>
</organism>
<protein>
    <submittedName>
        <fullName evidence="1">Uncharacterized protein</fullName>
    </submittedName>
</protein>
<dbReference type="Gramene" id="QL10p004104:mrna">
    <property type="protein sequence ID" value="QL10p004104:mrna:CDS:1"/>
    <property type="gene ID" value="QL10p004104"/>
</dbReference>
<dbReference type="InParanoid" id="A0A7N2MMX0"/>
<proteinExistence type="predicted"/>
<dbReference type="Proteomes" id="UP000594261">
    <property type="component" value="Chromosome 10"/>
</dbReference>
<accession>A0A7N2MMX0</accession>
<sequence length="72" mass="8589">MVSFFKKMEGDYYGLKSDKAFMVDPKKKVKVVKSSEKKRETLPEKMGRKKRTLKQIRLSLVKKPKQMMCRDF</sequence>
<evidence type="ECO:0000313" key="2">
    <source>
        <dbReference type="Proteomes" id="UP000594261"/>
    </source>
</evidence>
<dbReference type="EnsemblPlants" id="QL10p004104:mrna">
    <property type="protein sequence ID" value="QL10p004104:mrna:CDS:1"/>
    <property type="gene ID" value="QL10p004104"/>
</dbReference>
<reference evidence="1 2" key="1">
    <citation type="journal article" date="2016" name="G3 (Bethesda)">
        <title>First Draft Assembly and Annotation of the Genome of a California Endemic Oak Quercus lobata Nee (Fagaceae).</title>
        <authorList>
            <person name="Sork V.L."/>
            <person name="Fitz-Gibbon S.T."/>
            <person name="Puiu D."/>
            <person name="Crepeau M."/>
            <person name="Gugger P.F."/>
            <person name="Sherman R."/>
            <person name="Stevens K."/>
            <person name="Langley C.H."/>
            <person name="Pellegrini M."/>
            <person name="Salzberg S.L."/>
        </authorList>
    </citation>
    <scope>NUCLEOTIDE SEQUENCE [LARGE SCALE GENOMIC DNA]</scope>
    <source>
        <strain evidence="1 2">cv. SW786</strain>
    </source>
</reference>
<reference evidence="1" key="2">
    <citation type="submission" date="2021-01" db="UniProtKB">
        <authorList>
            <consortium name="EnsemblPlants"/>
        </authorList>
    </citation>
    <scope>IDENTIFICATION</scope>
</reference>
<keyword evidence="2" id="KW-1185">Reference proteome</keyword>
<dbReference type="EMBL" id="LRBV02000010">
    <property type="status" value="NOT_ANNOTATED_CDS"/>
    <property type="molecule type" value="Genomic_DNA"/>
</dbReference>